<dbReference type="EMBL" id="LSRX01000158">
    <property type="protein sequence ID" value="OLQ06513.1"/>
    <property type="molecule type" value="Genomic_DNA"/>
</dbReference>
<name>A0A1Q9EGE6_SYMMI</name>
<evidence type="ECO:0000313" key="3">
    <source>
        <dbReference type="Proteomes" id="UP000186817"/>
    </source>
</evidence>
<dbReference type="OrthoDB" id="426026at2759"/>
<gene>
    <name evidence="2" type="ORF">AK812_SmicGene10172</name>
</gene>
<evidence type="ECO:0000256" key="1">
    <source>
        <dbReference type="SAM" id="MobiDB-lite"/>
    </source>
</evidence>
<reference evidence="2 3" key="1">
    <citation type="submission" date="2016-02" db="EMBL/GenBank/DDBJ databases">
        <title>Genome analysis of coral dinoflagellate symbionts highlights evolutionary adaptations to a symbiotic lifestyle.</title>
        <authorList>
            <person name="Aranda M."/>
            <person name="Li Y."/>
            <person name="Liew Y.J."/>
            <person name="Baumgarten S."/>
            <person name="Simakov O."/>
            <person name="Wilson M."/>
            <person name="Piel J."/>
            <person name="Ashoor H."/>
            <person name="Bougouffa S."/>
            <person name="Bajic V.B."/>
            <person name="Ryu T."/>
            <person name="Ravasi T."/>
            <person name="Bayer T."/>
            <person name="Micklem G."/>
            <person name="Kim H."/>
            <person name="Bhak J."/>
            <person name="Lajeunesse T.C."/>
            <person name="Voolstra C.R."/>
        </authorList>
    </citation>
    <scope>NUCLEOTIDE SEQUENCE [LARGE SCALE GENOMIC DNA]</scope>
    <source>
        <strain evidence="2 3">CCMP2467</strain>
    </source>
</reference>
<sequence length="413" mass="45418">MYRLAAARLAALQARSYGPALSEIPRAKFKQGLGDVALRASKQPLQGAPEVSGSQVSSGSTSSVQGGIQFYQPKDSTKDLKVFSDAVTGHLQIVLSCLSEADQDLLSCAVQTENQFVSLVCSAQTVACKLAATACNALEKLPTLLWAARGHGSTELSDCIVGLSGDLGTLRKETQGIRSDYIDLLTRVQYMGHCTQVTVDQTVMSLLPEPSEKEDGSMECQIPPSLALALQEANEESQKYLELTLLHLDYMSQILEECSDFWLMLHQAELQLRKLEKADGTNSELYPGDRKFWSEICSELFYHLKQQSPRNISLVLSSLARKQLRDVELLDHVAAHLDGPWLTCFNIQDLTLLCNSYAQLSHAAPQLFRNCAEEEKEEEEEGEVAVDVNFDAVDDNIGADGDDDDDDDDCDKC</sequence>
<dbReference type="AlphaFoldDB" id="A0A1Q9EGE6"/>
<dbReference type="Proteomes" id="UP000186817">
    <property type="component" value="Unassembled WGS sequence"/>
</dbReference>
<proteinExistence type="predicted"/>
<evidence type="ECO:0000313" key="2">
    <source>
        <dbReference type="EMBL" id="OLQ06513.1"/>
    </source>
</evidence>
<keyword evidence="3" id="KW-1185">Reference proteome</keyword>
<organism evidence="2 3">
    <name type="scientific">Symbiodinium microadriaticum</name>
    <name type="common">Dinoflagellate</name>
    <name type="synonym">Zooxanthella microadriatica</name>
    <dbReference type="NCBI Taxonomy" id="2951"/>
    <lineage>
        <taxon>Eukaryota</taxon>
        <taxon>Sar</taxon>
        <taxon>Alveolata</taxon>
        <taxon>Dinophyceae</taxon>
        <taxon>Suessiales</taxon>
        <taxon>Symbiodiniaceae</taxon>
        <taxon>Symbiodinium</taxon>
    </lineage>
</organism>
<accession>A0A1Q9EGE6</accession>
<feature type="region of interest" description="Disordered" evidence="1">
    <location>
        <begin position="394"/>
        <end position="413"/>
    </location>
</feature>
<protein>
    <submittedName>
        <fullName evidence="2">Uncharacterized protein</fullName>
    </submittedName>
</protein>
<comment type="caution">
    <text evidence="2">The sequence shown here is derived from an EMBL/GenBank/DDBJ whole genome shotgun (WGS) entry which is preliminary data.</text>
</comment>
<feature type="compositionally biased region" description="Acidic residues" evidence="1">
    <location>
        <begin position="400"/>
        <end position="413"/>
    </location>
</feature>